<keyword evidence="7" id="KW-0256">Endoplasmic reticulum</keyword>
<proteinExistence type="inferred from homology"/>
<keyword evidence="12" id="KW-1185">Reference proteome</keyword>
<evidence type="ECO:0000313" key="12">
    <source>
        <dbReference type="Proteomes" id="UP000822688"/>
    </source>
</evidence>
<evidence type="ECO:0000256" key="8">
    <source>
        <dbReference type="ARBA" id="ARBA00022989"/>
    </source>
</evidence>
<comment type="similarity">
    <text evidence="2">Belongs to the polyprenol kinase family.</text>
</comment>
<feature type="transmembrane region" description="Helical" evidence="10">
    <location>
        <begin position="381"/>
        <end position="402"/>
    </location>
</feature>
<evidence type="ECO:0000256" key="10">
    <source>
        <dbReference type="SAM" id="Phobius"/>
    </source>
</evidence>
<feature type="transmembrane region" description="Helical" evidence="10">
    <location>
        <begin position="262"/>
        <end position="280"/>
    </location>
</feature>
<keyword evidence="8 10" id="KW-1133">Transmembrane helix</keyword>
<dbReference type="InterPro" id="IPR032974">
    <property type="entry name" value="Polypren_kinase"/>
</dbReference>
<feature type="transmembrane region" description="Helical" evidence="10">
    <location>
        <begin position="166"/>
        <end position="185"/>
    </location>
</feature>
<dbReference type="GO" id="GO:0004168">
    <property type="term" value="F:dolichol kinase activity"/>
    <property type="evidence" value="ECO:0007669"/>
    <property type="project" value="UniProtKB-EC"/>
</dbReference>
<evidence type="ECO:0000256" key="2">
    <source>
        <dbReference type="ARBA" id="ARBA00010794"/>
    </source>
</evidence>
<dbReference type="Proteomes" id="UP000822688">
    <property type="component" value="Chromosome 1"/>
</dbReference>
<comment type="subcellular location">
    <subcellularLocation>
        <location evidence="1">Endoplasmic reticulum membrane</location>
        <topology evidence="1">Multi-pass membrane protein</topology>
    </subcellularLocation>
</comment>
<evidence type="ECO:0000256" key="4">
    <source>
        <dbReference type="ARBA" id="ARBA00022679"/>
    </source>
</evidence>
<evidence type="ECO:0000256" key="3">
    <source>
        <dbReference type="ARBA" id="ARBA00012132"/>
    </source>
</evidence>
<dbReference type="EC" id="2.7.1.108" evidence="3"/>
<dbReference type="AlphaFoldDB" id="A0A8T0J3T5"/>
<feature type="transmembrane region" description="Helical" evidence="10">
    <location>
        <begin position="448"/>
        <end position="468"/>
    </location>
</feature>
<comment type="caution">
    <text evidence="11">The sequence shown here is derived from an EMBL/GenBank/DDBJ whole genome shotgun (WGS) entry which is preliminary data.</text>
</comment>
<feature type="transmembrane region" description="Helical" evidence="10">
    <location>
        <begin position="480"/>
        <end position="502"/>
    </location>
</feature>
<dbReference type="PANTHER" id="PTHR13205:SF15">
    <property type="entry name" value="DOLICHOL KINASE"/>
    <property type="match status" value="1"/>
</dbReference>
<dbReference type="EMBL" id="CM026421">
    <property type="protein sequence ID" value="KAG0589578.1"/>
    <property type="molecule type" value="Genomic_DNA"/>
</dbReference>
<dbReference type="PANTHER" id="PTHR13205">
    <property type="entry name" value="TRANSMEMBRANE PROTEIN 15-RELATED"/>
    <property type="match status" value="1"/>
</dbReference>
<evidence type="ECO:0000256" key="6">
    <source>
        <dbReference type="ARBA" id="ARBA00022777"/>
    </source>
</evidence>
<organism evidence="11 12">
    <name type="scientific">Ceratodon purpureus</name>
    <name type="common">Fire moss</name>
    <name type="synonym">Dicranum purpureum</name>
    <dbReference type="NCBI Taxonomy" id="3225"/>
    <lineage>
        <taxon>Eukaryota</taxon>
        <taxon>Viridiplantae</taxon>
        <taxon>Streptophyta</taxon>
        <taxon>Embryophyta</taxon>
        <taxon>Bryophyta</taxon>
        <taxon>Bryophytina</taxon>
        <taxon>Bryopsida</taxon>
        <taxon>Dicranidae</taxon>
        <taxon>Pseudoditrichales</taxon>
        <taxon>Ditrichaceae</taxon>
        <taxon>Ceratodon</taxon>
    </lineage>
</organism>
<dbReference type="GO" id="GO:0043048">
    <property type="term" value="P:dolichyl monophosphate biosynthetic process"/>
    <property type="evidence" value="ECO:0007669"/>
    <property type="project" value="TreeGrafter"/>
</dbReference>
<keyword evidence="6" id="KW-0418">Kinase</keyword>
<sequence>MKMGVRMGVRMGMGMAMAMALWQEAAVVVVIVVRVAGAIGGVCEGGVVQALVALVMGGLVVEMGSENGGRLQRGRFRATQAPGVLLGAMTPPLVMASRLGQAVRSGAPGVEQVRVEFWGSIACSAVLLGVLMWSVVVGREGKERGVQRRNGCRLKKDEVGARRKRSGAAIVFLLLLVLVLLQLGLSISAGGVARCVVIAAGSAFVFQSFLQAFPSCTSAGEAMLVAHGFTLYLGNTVLDPLLKQFVNKVWPESMPVENVDPVHAIVHAIVLGMLLVPVLYRSLLSTLALEASEKPEKELILESASRAALFCFTVLAVVLWAAPAWLRLVAGISQHPVLWILQYMTDEPVQRWGLCVYWVVVIGIFSLVLHQMALKKQIARIMIRKGFHIMVLVMFVPALAFQADFLRISFALALGVFILVETIRVCRIPPLGEKIHTFLEAFTDSRDSGVLIISHFSLLLGCAIPVWLSSTTAEDRPLAAYAGILSLGIGDTMASVIGYNFGSMRLSKMSQKTWEGTIAGIASTFGASVLLSFMPPTFPLASQVGSMAIAATCAGLVEAFTSQLDNAFVPIVYYSLLSL</sequence>
<feature type="transmembrane region" description="Helical" evidence="10">
    <location>
        <begin position="76"/>
        <end position="97"/>
    </location>
</feature>
<feature type="transmembrane region" description="Helical" evidence="10">
    <location>
        <begin position="514"/>
        <end position="534"/>
    </location>
</feature>
<keyword evidence="4" id="KW-0808">Transferase</keyword>
<evidence type="ECO:0000256" key="5">
    <source>
        <dbReference type="ARBA" id="ARBA00022692"/>
    </source>
</evidence>
<gene>
    <name evidence="11" type="ORF">KC19_1G031300</name>
</gene>
<feature type="transmembrane region" description="Helical" evidence="10">
    <location>
        <begin position="307"/>
        <end position="329"/>
    </location>
</feature>
<evidence type="ECO:0000256" key="9">
    <source>
        <dbReference type="ARBA" id="ARBA00023136"/>
    </source>
</evidence>
<keyword evidence="5 10" id="KW-0812">Transmembrane</keyword>
<dbReference type="GO" id="GO:0005789">
    <property type="term" value="C:endoplasmic reticulum membrane"/>
    <property type="evidence" value="ECO:0007669"/>
    <property type="project" value="UniProtKB-SubCell"/>
</dbReference>
<protein>
    <recommendedName>
        <fullName evidence="3">dolichol kinase</fullName>
        <ecNumber evidence="3">2.7.1.108</ecNumber>
    </recommendedName>
</protein>
<accession>A0A8T0J3T5</accession>
<feature type="transmembrane region" description="Helical" evidence="10">
    <location>
        <begin position="408"/>
        <end position="427"/>
    </location>
</feature>
<name>A0A8T0J3T5_CERPU</name>
<keyword evidence="9 10" id="KW-0472">Membrane</keyword>
<evidence type="ECO:0000256" key="1">
    <source>
        <dbReference type="ARBA" id="ARBA00004477"/>
    </source>
</evidence>
<feature type="transmembrane region" description="Helical" evidence="10">
    <location>
        <begin position="349"/>
        <end position="369"/>
    </location>
</feature>
<evidence type="ECO:0000313" key="11">
    <source>
        <dbReference type="EMBL" id="KAG0589578.1"/>
    </source>
</evidence>
<evidence type="ECO:0000256" key="7">
    <source>
        <dbReference type="ARBA" id="ARBA00022824"/>
    </source>
</evidence>
<feature type="transmembrane region" description="Helical" evidence="10">
    <location>
        <begin position="47"/>
        <end position="64"/>
    </location>
</feature>
<reference evidence="11" key="1">
    <citation type="submission" date="2020-06" db="EMBL/GenBank/DDBJ databases">
        <title>WGS assembly of Ceratodon purpureus strain R40.</title>
        <authorList>
            <person name="Carey S.B."/>
            <person name="Jenkins J."/>
            <person name="Shu S."/>
            <person name="Lovell J.T."/>
            <person name="Sreedasyam A."/>
            <person name="Maumus F."/>
            <person name="Tiley G.P."/>
            <person name="Fernandez-Pozo N."/>
            <person name="Barry K."/>
            <person name="Chen C."/>
            <person name="Wang M."/>
            <person name="Lipzen A."/>
            <person name="Daum C."/>
            <person name="Saski C.A."/>
            <person name="Payton A.C."/>
            <person name="Mcbreen J.C."/>
            <person name="Conrad R.E."/>
            <person name="Kollar L.M."/>
            <person name="Olsson S."/>
            <person name="Huttunen S."/>
            <person name="Landis J.B."/>
            <person name="Wickett N.J."/>
            <person name="Johnson M.G."/>
            <person name="Rensing S.A."/>
            <person name="Grimwood J."/>
            <person name="Schmutz J."/>
            <person name="Mcdaniel S.F."/>
        </authorList>
    </citation>
    <scope>NUCLEOTIDE SEQUENCE</scope>
    <source>
        <strain evidence="11">R40</strain>
    </source>
</reference>
<feature type="transmembrane region" description="Helical" evidence="10">
    <location>
        <begin position="117"/>
        <end position="138"/>
    </location>
</feature>